<gene>
    <name evidence="1" type="ORF">EA473_21990</name>
</gene>
<dbReference type="Gene3D" id="3.30.530.20">
    <property type="match status" value="1"/>
</dbReference>
<comment type="caution">
    <text evidence="1">The sequence shown here is derived from an EMBL/GenBank/DDBJ whole genome shotgun (WGS) entry which is preliminary data.</text>
</comment>
<keyword evidence="2" id="KW-1185">Reference proteome</keyword>
<evidence type="ECO:0000313" key="1">
    <source>
        <dbReference type="EMBL" id="RQG89481.1"/>
    </source>
</evidence>
<dbReference type="InterPro" id="IPR019587">
    <property type="entry name" value="Polyketide_cyclase/dehydratase"/>
</dbReference>
<dbReference type="OrthoDB" id="25755at2157"/>
<dbReference type="Pfam" id="PF10604">
    <property type="entry name" value="Polyketide_cyc2"/>
    <property type="match status" value="1"/>
</dbReference>
<name>A0A3N6M2V3_NATCH</name>
<protein>
    <submittedName>
        <fullName evidence="1">Polyketide cyclase</fullName>
    </submittedName>
</protein>
<dbReference type="EMBL" id="REGA01000039">
    <property type="protein sequence ID" value="RQG89481.1"/>
    <property type="molecule type" value="Genomic_DNA"/>
</dbReference>
<reference evidence="1 2" key="1">
    <citation type="submission" date="2018-10" db="EMBL/GenBank/DDBJ databases">
        <title>Natrarchaeobius chitinivorans gen. nov., sp. nov., and Natrarchaeobius haloalkaliphilus sp. nov., alkaliphilic, chitin-utilizing haloarchaea from hypersaline alkaline lakes.</title>
        <authorList>
            <person name="Sorokin D.Y."/>
            <person name="Elcheninov A.G."/>
            <person name="Kostrikina N.A."/>
            <person name="Bale N.J."/>
            <person name="Sinninghe Damste J.S."/>
            <person name="Khijniak T.V."/>
            <person name="Kublanov I.V."/>
            <person name="Toshchakov S.V."/>
        </authorList>
    </citation>
    <scope>NUCLEOTIDE SEQUENCE [LARGE SCALE GENOMIC DNA]</scope>
    <source>
        <strain evidence="1 2">AArcht4T</strain>
    </source>
</reference>
<organism evidence="1 2">
    <name type="scientific">Natrarchaeobius chitinivorans</name>
    <dbReference type="NCBI Taxonomy" id="1679083"/>
    <lineage>
        <taxon>Archaea</taxon>
        <taxon>Methanobacteriati</taxon>
        <taxon>Methanobacteriota</taxon>
        <taxon>Stenosarchaea group</taxon>
        <taxon>Halobacteria</taxon>
        <taxon>Halobacteriales</taxon>
        <taxon>Natrialbaceae</taxon>
        <taxon>Natrarchaeobius</taxon>
    </lineage>
</organism>
<dbReference type="SUPFAM" id="SSF55961">
    <property type="entry name" value="Bet v1-like"/>
    <property type="match status" value="1"/>
</dbReference>
<dbReference type="CDD" id="cd07812">
    <property type="entry name" value="SRPBCC"/>
    <property type="match status" value="1"/>
</dbReference>
<dbReference type="RefSeq" id="WP_124197674.1">
    <property type="nucleotide sequence ID" value="NZ_REGA01000039.1"/>
</dbReference>
<proteinExistence type="predicted"/>
<accession>A0A3N6M2V3</accession>
<evidence type="ECO:0000313" key="2">
    <source>
        <dbReference type="Proteomes" id="UP000282323"/>
    </source>
</evidence>
<dbReference type="InterPro" id="IPR023393">
    <property type="entry name" value="START-like_dom_sf"/>
</dbReference>
<dbReference type="Proteomes" id="UP000282323">
    <property type="component" value="Unassembled WGS sequence"/>
</dbReference>
<sequence>MTVRVERSFELTASPERVWEFIADPENRARSISVVDRYTTTGPEGREVTWHVELPIPLVRRTVTVETEDVTRKPPEYVEFVGRSKVMNVTGEHSIVETETGSRLENRFVVDGKLPGVEQFFKRNLDGELENLRRELERDLRTTEDRRDDG</sequence>
<dbReference type="AlphaFoldDB" id="A0A3N6M2V3"/>